<dbReference type="EMBL" id="MSFN02000002">
    <property type="protein sequence ID" value="PTU23606.1"/>
    <property type="molecule type" value="Genomic_DNA"/>
</dbReference>
<dbReference type="RefSeq" id="XP_040754998.1">
    <property type="nucleotide sequence ID" value="XM_040892514.1"/>
</dbReference>
<evidence type="ECO:0000313" key="2">
    <source>
        <dbReference type="EMBL" id="PTU23606.1"/>
    </source>
</evidence>
<dbReference type="VEuPathDB" id="FungiDB:P175DRAFT_0178828"/>
<evidence type="ECO:0000256" key="1">
    <source>
        <dbReference type="SAM" id="Phobius"/>
    </source>
</evidence>
<feature type="transmembrane region" description="Helical" evidence="1">
    <location>
        <begin position="21"/>
        <end position="42"/>
    </location>
</feature>
<keyword evidence="1" id="KW-0472">Membrane</keyword>
<dbReference type="AlphaFoldDB" id="A0A2T5M523"/>
<keyword evidence="1" id="KW-0812">Transmembrane</keyword>
<keyword evidence="1" id="KW-1133">Transmembrane helix</keyword>
<accession>A0A2T5M523</accession>
<organism evidence="2 3">
    <name type="scientific">Aspergillus ochraceoroseus IBT 24754</name>
    <dbReference type="NCBI Taxonomy" id="1392256"/>
    <lineage>
        <taxon>Eukaryota</taxon>
        <taxon>Fungi</taxon>
        <taxon>Dikarya</taxon>
        <taxon>Ascomycota</taxon>
        <taxon>Pezizomycotina</taxon>
        <taxon>Eurotiomycetes</taxon>
        <taxon>Eurotiomycetidae</taxon>
        <taxon>Eurotiales</taxon>
        <taxon>Aspergillaceae</taxon>
        <taxon>Aspergillus</taxon>
        <taxon>Aspergillus subgen. Nidulantes</taxon>
    </lineage>
</organism>
<sequence length="65" mass="7435">MGSRCDAGVWILRTTSKMKRILLIFLPSTVRFICCVIVEGSIEWLNYEPRGKKYQSKGLIVTDRG</sequence>
<evidence type="ECO:0000313" key="3">
    <source>
        <dbReference type="Proteomes" id="UP000244073"/>
    </source>
</evidence>
<protein>
    <submittedName>
        <fullName evidence="2">Uncharacterized protein</fullName>
    </submittedName>
</protein>
<dbReference type="Proteomes" id="UP000244073">
    <property type="component" value="Unassembled WGS sequence"/>
</dbReference>
<gene>
    <name evidence="2" type="ORF">P175DRAFT_0178828</name>
</gene>
<reference evidence="2 3" key="1">
    <citation type="journal article" date="2018" name="Proc. Natl. Acad. Sci. U.S.A.">
        <title>Linking secondary metabolites to gene clusters through genome sequencing of six diverse Aspergillus species.</title>
        <authorList>
            <person name="Kaerboelling I."/>
            <person name="Vesth T.C."/>
            <person name="Frisvad J.C."/>
            <person name="Nybo J.L."/>
            <person name="Theobald S."/>
            <person name="Kuo A."/>
            <person name="Bowyer P."/>
            <person name="Matsuda Y."/>
            <person name="Mondo S."/>
            <person name="Lyhne E.K."/>
            <person name="Kogle M.E."/>
            <person name="Clum A."/>
            <person name="Lipzen A."/>
            <person name="Salamov A."/>
            <person name="Ngan C.Y."/>
            <person name="Daum C."/>
            <person name="Chiniquy J."/>
            <person name="Barry K."/>
            <person name="LaButti K."/>
            <person name="Haridas S."/>
            <person name="Simmons B.A."/>
            <person name="Magnuson J.K."/>
            <person name="Mortensen U.H."/>
            <person name="Larsen T.O."/>
            <person name="Grigoriev I.V."/>
            <person name="Baker S.E."/>
            <person name="Andersen M.R."/>
        </authorList>
    </citation>
    <scope>NUCLEOTIDE SEQUENCE [LARGE SCALE GENOMIC DNA]</scope>
    <source>
        <strain evidence="2 3">IBT 24754</strain>
    </source>
</reference>
<proteinExistence type="predicted"/>
<name>A0A2T5M523_9EURO</name>
<comment type="caution">
    <text evidence="2">The sequence shown here is derived from an EMBL/GenBank/DDBJ whole genome shotgun (WGS) entry which is preliminary data.</text>
</comment>
<dbReference type="GeneID" id="63809396"/>